<protein>
    <submittedName>
        <fullName evidence="1">Chaperone modulator CbpM</fullName>
    </submittedName>
</protein>
<name>A0ABR8V9H7_9BACT</name>
<organism evidence="1 2">
    <name type="scientific">Phocaeicola faecium</name>
    <dbReference type="NCBI Taxonomy" id="2762213"/>
    <lineage>
        <taxon>Bacteria</taxon>
        <taxon>Pseudomonadati</taxon>
        <taxon>Bacteroidota</taxon>
        <taxon>Bacteroidia</taxon>
        <taxon>Bacteroidales</taxon>
        <taxon>Bacteroidaceae</taxon>
        <taxon>Phocaeicola</taxon>
    </lineage>
</organism>
<proteinExistence type="predicted"/>
<evidence type="ECO:0000313" key="1">
    <source>
        <dbReference type="EMBL" id="MBD8001370.1"/>
    </source>
</evidence>
<gene>
    <name evidence="1" type="ORF">H9626_03945</name>
</gene>
<dbReference type="Pfam" id="PF13591">
    <property type="entry name" value="MerR_2"/>
    <property type="match status" value="1"/>
</dbReference>
<dbReference type="Gene3D" id="1.10.1660.10">
    <property type="match status" value="1"/>
</dbReference>
<dbReference type="Proteomes" id="UP000616346">
    <property type="component" value="Unassembled WGS sequence"/>
</dbReference>
<dbReference type="RefSeq" id="WP_178256922.1">
    <property type="nucleotide sequence ID" value="NZ_JACSPQ010000001.1"/>
</dbReference>
<dbReference type="EMBL" id="JACSPQ010000001">
    <property type="protein sequence ID" value="MBD8001370.1"/>
    <property type="molecule type" value="Genomic_DNA"/>
</dbReference>
<evidence type="ECO:0000313" key="2">
    <source>
        <dbReference type="Proteomes" id="UP000616346"/>
    </source>
</evidence>
<reference evidence="1 2" key="1">
    <citation type="submission" date="2020-08" db="EMBL/GenBank/DDBJ databases">
        <title>A Genomic Blueprint of the Chicken Gut Microbiome.</title>
        <authorList>
            <person name="Gilroy R."/>
            <person name="Ravi A."/>
            <person name="Getino M."/>
            <person name="Pursley I."/>
            <person name="Horton D.L."/>
            <person name="Alikhan N.-F."/>
            <person name="Baker D."/>
            <person name="Gharbi K."/>
            <person name="Hall N."/>
            <person name="Watson M."/>
            <person name="Adriaenssens E.M."/>
            <person name="Foster-Nyarko E."/>
            <person name="Jarju S."/>
            <person name="Secka A."/>
            <person name="Antonio M."/>
            <person name="Oren A."/>
            <person name="Chaudhuri R."/>
            <person name="La Ragione R.M."/>
            <person name="Hildebrand F."/>
            <person name="Pallen M.J."/>
        </authorList>
    </citation>
    <scope>NUCLEOTIDE SEQUENCE [LARGE SCALE GENOMIC DNA]</scope>
    <source>
        <strain evidence="1 2">Sa1YUN3</strain>
    </source>
</reference>
<sequence>MQNDLIIISDYCSRCNIEPDFVMMLGEDGLIDIEIRNNVSYFPAEQLNELERYAHLYYDLSINIEGIDAIRHLLARVEDLQQKVRRLENELRFYRR</sequence>
<comment type="caution">
    <text evidence="1">The sequence shown here is derived from an EMBL/GenBank/DDBJ whole genome shotgun (WGS) entry which is preliminary data.</text>
</comment>
<keyword evidence="2" id="KW-1185">Reference proteome</keyword>
<accession>A0ABR8V9H7</accession>